<dbReference type="RefSeq" id="WP_173164780.1">
    <property type="nucleotide sequence ID" value="NZ_CP053716.1"/>
</dbReference>
<dbReference type="EMBL" id="CP053716">
    <property type="protein sequence ID" value="QKF07561.1"/>
    <property type="molecule type" value="Genomic_DNA"/>
</dbReference>
<proteinExistence type="predicted"/>
<evidence type="ECO:0000313" key="2">
    <source>
        <dbReference type="Proteomes" id="UP000503297"/>
    </source>
</evidence>
<dbReference type="KEGG" id="bwa:HLV38_05095"/>
<accession>A0A6M8J343</accession>
<evidence type="ECO:0000313" key="1">
    <source>
        <dbReference type="EMBL" id="QKF07561.1"/>
    </source>
</evidence>
<keyword evidence="2" id="KW-1185">Reference proteome</keyword>
<protein>
    <submittedName>
        <fullName evidence="1">Uncharacterized protein</fullName>
    </submittedName>
</protein>
<gene>
    <name evidence="1" type="ORF">HLV38_05095</name>
</gene>
<organism evidence="1 2">
    <name type="scientific">Berryella wangjianweii</name>
    <dbReference type="NCBI Taxonomy" id="2734634"/>
    <lineage>
        <taxon>Bacteria</taxon>
        <taxon>Bacillati</taxon>
        <taxon>Actinomycetota</taxon>
        <taxon>Coriobacteriia</taxon>
        <taxon>Eggerthellales</taxon>
        <taxon>Eggerthellaceae</taxon>
        <taxon>Berryella</taxon>
    </lineage>
</organism>
<sequence length="53" mass="5865">MSNLACFFFSTDLLLPFILWPFAALQGLSFYGRFTADAPDLLFSPLAFARSGV</sequence>
<dbReference type="Proteomes" id="UP000503297">
    <property type="component" value="Chromosome"/>
</dbReference>
<reference evidence="2" key="1">
    <citation type="submission" date="2020-05" db="EMBL/GenBank/DDBJ databases">
        <title>Novel species in genus Nocardioides.</title>
        <authorList>
            <person name="Zhang G."/>
        </authorList>
    </citation>
    <scope>NUCLEOTIDE SEQUENCE [LARGE SCALE GENOMIC DNA]</scope>
    <source>
        <strain evidence="2">zg-1050</strain>
    </source>
</reference>
<dbReference type="AlphaFoldDB" id="A0A6M8J343"/>
<name>A0A6M8J343_9ACTN</name>